<comment type="caution">
    <text evidence="2">The sequence shown here is derived from an EMBL/GenBank/DDBJ whole genome shotgun (WGS) entry which is preliminary data.</text>
</comment>
<accession>A0AAD8U202</accession>
<evidence type="ECO:0000256" key="1">
    <source>
        <dbReference type="SAM" id="MobiDB-lite"/>
    </source>
</evidence>
<dbReference type="AlphaFoldDB" id="A0AAD8U202"/>
<feature type="region of interest" description="Disordered" evidence="1">
    <location>
        <begin position="384"/>
        <end position="410"/>
    </location>
</feature>
<evidence type="ECO:0000313" key="3">
    <source>
        <dbReference type="Proteomes" id="UP001231189"/>
    </source>
</evidence>
<feature type="region of interest" description="Disordered" evidence="1">
    <location>
        <begin position="305"/>
        <end position="363"/>
    </location>
</feature>
<sequence length="430" mass="46260">MRSRISIPVLSRPSTTFSRASTPLPMKPSRATMITHWPRWFPFRRHLVSLPSPLSLTASVVTRSWIWTFSSTKGNTFQAMDHVMVAVAGKKAANAMLEERDLPKFASVLASAPVEKKWVAGRARSACGALFGYVDGSIVAPPPTITEGTGDAARQAATRSSALVPAGPARPHRAAGLHVRGPCGPDDAAHHLGGRVGVGHAMFSSQNRARLMQIRFQLSNTRKKDLTAAEYFNRMKALADSMAAIGVPLKEDEVLGYMLAGLGPEYEPLVVSLTTRADSVSLDSFYAYLVGAELRLEQQASMGDIHSSANSVARHSDGNRGAHGGHPGQGGQGGGQGGGRTGQQPQQRRNGNGQQRRNGPKCQVCSKYGHDALRCRQRFNHAFQPEDNRDRGARSGNAAQAGSYSVDPNWYMDSGATDHLTSVGDMPKRQ</sequence>
<evidence type="ECO:0000313" key="2">
    <source>
        <dbReference type="EMBL" id="KAK1697451.1"/>
    </source>
</evidence>
<dbReference type="Pfam" id="PF14223">
    <property type="entry name" value="Retrotran_gag_2"/>
    <property type="match status" value="1"/>
</dbReference>
<feature type="compositionally biased region" description="Low complexity" evidence="1">
    <location>
        <begin position="342"/>
        <end position="357"/>
    </location>
</feature>
<organism evidence="2 3">
    <name type="scientific">Lolium multiflorum</name>
    <name type="common">Italian ryegrass</name>
    <name type="synonym">Lolium perenne subsp. multiflorum</name>
    <dbReference type="NCBI Taxonomy" id="4521"/>
    <lineage>
        <taxon>Eukaryota</taxon>
        <taxon>Viridiplantae</taxon>
        <taxon>Streptophyta</taxon>
        <taxon>Embryophyta</taxon>
        <taxon>Tracheophyta</taxon>
        <taxon>Spermatophyta</taxon>
        <taxon>Magnoliopsida</taxon>
        <taxon>Liliopsida</taxon>
        <taxon>Poales</taxon>
        <taxon>Poaceae</taxon>
        <taxon>BOP clade</taxon>
        <taxon>Pooideae</taxon>
        <taxon>Poodae</taxon>
        <taxon>Poeae</taxon>
        <taxon>Poeae Chloroplast Group 2 (Poeae type)</taxon>
        <taxon>Loliodinae</taxon>
        <taxon>Loliinae</taxon>
        <taxon>Lolium</taxon>
    </lineage>
</organism>
<gene>
    <name evidence="2" type="ORF">QYE76_014148</name>
</gene>
<protein>
    <submittedName>
        <fullName evidence="2">Uncharacterized protein</fullName>
    </submittedName>
</protein>
<feature type="compositionally biased region" description="Gly residues" evidence="1">
    <location>
        <begin position="321"/>
        <end position="341"/>
    </location>
</feature>
<name>A0AAD8U202_LOLMU</name>
<dbReference type="PANTHER" id="PTHR47481">
    <property type="match status" value="1"/>
</dbReference>
<reference evidence="2" key="1">
    <citation type="submission" date="2023-07" db="EMBL/GenBank/DDBJ databases">
        <title>A chromosome-level genome assembly of Lolium multiflorum.</title>
        <authorList>
            <person name="Chen Y."/>
            <person name="Copetti D."/>
            <person name="Kolliker R."/>
            <person name="Studer B."/>
        </authorList>
    </citation>
    <scope>NUCLEOTIDE SEQUENCE</scope>
    <source>
        <strain evidence="2">02402/16</strain>
        <tissue evidence="2">Leaf</tissue>
    </source>
</reference>
<dbReference type="EMBL" id="JAUUTY010000001">
    <property type="protein sequence ID" value="KAK1697451.1"/>
    <property type="molecule type" value="Genomic_DNA"/>
</dbReference>
<proteinExistence type="predicted"/>
<dbReference type="Proteomes" id="UP001231189">
    <property type="component" value="Unassembled WGS sequence"/>
</dbReference>
<dbReference type="PANTHER" id="PTHR47481:SF31">
    <property type="entry name" value="OS01G0873500 PROTEIN"/>
    <property type="match status" value="1"/>
</dbReference>
<keyword evidence="3" id="KW-1185">Reference proteome</keyword>
<feature type="compositionally biased region" description="Basic and acidic residues" evidence="1">
    <location>
        <begin position="384"/>
        <end position="393"/>
    </location>
</feature>